<feature type="transmembrane region" description="Helical" evidence="3">
    <location>
        <begin position="33"/>
        <end position="52"/>
    </location>
</feature>
<feature type="transmembrane region" description="Helical" evidence="3">
    <location>
        <begin position="58"/>
        <end position="77"/>
    </location>
</feature>
<reference evidence="4 5" key="1">
    <citation type="submission" date="2018-10" db="EMBL/GenBank/DDBJ databases">
        <authorList>
            <person name="Jung H.S."/>
            <person name="Jeon C.O."/>
        </authorList>
    </citation>
    <scope>NUCLEOTIDE SEQUENCE [LARGE SCALE GENOMIC DNA]</scope>
    <source>
        <strain evidence="4 5">MA-7-27</strain>
    </source>
</reference>
<dbReference type="OrthoDB" id="9782011at2"/>
<dbReference type="GO" id="GO:0008654">
    <property type="term" value="P:phospholipid biosynthetic process"/>
    <property type="evidence" value="ECO:0007669"/>
    <property type="project" value="InterPro"/>
</dbReference>
<feature type="transmembrane region" description="Helical" evidence="3">
    <location>
        <begin position="231"/>
        <end position="248"/>
    </location>
</feature>
<evidence type="ECO:0000256" key="1">
    <source>
        <dbReference type="ARBA" id="ARBA00022679"/>
    </source>
</evidence>
<dbReference type="PROSITE" id="PS00379">
    <property type="entry name" value="CDP_ALCOHOL_P_TRANSF"/>
    <property type="match status" value="1"/>
</dbReference>
<dbReference type="InterPro" id="IPR048254">
    <property type="entry name" value="CDP_ALCOHOL_P_TRANSF_CS"/>
</dbReference>
<protein>
    <submittedName>
        <fullName evidence="4">CDP-alcohol phosphatidyltransferase family protein</fullName>
    </submittedName>
</protein>
<organism evidence="4 5">
    <name type="scientific">Rhodophyticola porphyridii</name>
    <dbReference type="NCBI Taxonomy" id="1852017"/>
    <lineage>
        <taxon>Bacteria</taxon>
        <taxon>Pseudomonadati</taxon>
        <taxon>Pseudomonadota</taxon>
        <taxon>Alphaproteobacteria</taxon>
        <taxon>Rhodobacterales</taxon>
        <taxon>Roseobacteraceae</taxon>
        <taxon>Rhodophyticola</taxon>
    </lineage>
</organism>
<accession>A0A3L9Y070</accession>
<dbReference type="InterPro" id="IPR000462">
    <property type="entry name" value="CDP-OH_P_trans"/>
</dbReference>
<gene>
    <name evidence="4" type="ORF">D9R08_09090</name>
</gene>
<keyword evidence="5" id="KW-1185">Reference proteome</keyword>
<dbReference type="Proteomes" id="UP000281343">
    <property type="component" value="Unassembled WGS sequence"/>
</dbReference>
<evidence type="ECO:0000313" key="5">
    <source>
        <dbReference type="Proteomes" id="UP000281343"/>
    </source>
</evidence>
<evidence type="ECO:0000313" key="4">
    <source>
        <dbReference type="EMBL" id="RMA42261.1"/>
    </source>
</evidence>
<sequence length="257" mass="27264">MAFQNKLSGAAHADSRWPGLAASIRNLSPTAQFLALGIVGFPCVMAVGSVLVGDILPAGVLVGAGFYGLALAVAVLALRASYPHPGIGLCNTVTLFRLMLVSVLLAALITSGGHPWAVFALASLALLLDGVDGWLARREGYVSVFGARFDMEVDSVLALLLALLAYQSGSVGAYVILLGLPRYVFLAAQGALPWLGGDLPPRFSRKVVCVLQIGALLLVLMPVIDRPVSDLMVWGAAAAVAWSFWRDLRWLWRARRS</sequence>
<keyword evidence="3" id="KW-0472">Membrane</keyword>
<comment type="caution">
    <text evidence="4">The sequence shown here is derived from an EMBL/GenBank/DDBJ whole genome shotgun (WGS) entry which is preliminary data.</text>
</comment>
<dbReference type="RefSeq" id="WP_121897741.1">
    <property type="nucleotide sequence ID" value="NZ_RCNT01000004.1"/>
</dbReference>
<keyword evidence="1 2" id="KW-0808">Transferase</keyword>
<feature type="transmembrane region" description="Helical" evidence="3">
    <location>
        <begin position="89"/>
        <end position="110"/>
    </location>
</feature>
<keyword evidence="3" id="KW-1133">Transmembrane helix</keyword>
<dbReference type="InterPro" id="IPR043130">
    <property type="entry name" value="CDP-OH_PTrfase_TM_dom"/>
</dbReference>
<dbReference type="GO" id="GO:0016780">
    <property type="term" value="F:phosphotransferase activity, for other substituted phosphate groups"/>
    <property type="evidence" value="ECO:0007669"/>
    <property type="project" value="InterPro"/>
</dbReference>
<feature type="transmembrane region" description="Helical" evidence="3">
    <location>
        <begin position="156"/>
        <end position="177"/>
    </location>
</feature>
<feature type="transmembrane region" description="Helical" evidence="3">
    <location>
        <begin position="207"/>
        <end position="225"/>
    </location>
</feature>
<keyword evidence="3" id="KW-0812">Transmembrane</keyword>
<dbReference type="EMBL" id="RCNT01000004">
    <property type="protein sequence ID" value="RMA42261.1"/>
    <property type="molecule type" value="Genomic_DNA"/>
</dbReference>
<evidence type="ECO:0000256" key="2">
    <source>
        <dbReference type="RuleBase" id="RU003750"/>
    </source>
</evidence>
<dbReference type="AlphaFoldDB" id="A0A3L9Y070"/>
<name>A0A3L9Y070_9RHOB</name>
<proteinExistence type="inferred from homology"/>
<comment type="similarity">
    <text evidence="2">Belongs to the CDP-alcohol phosphatidyltransferase class-I family.</text>
</comment>
<dbReference type="GO" id="GO:0016020">
    <property type="term" value="C:membrane"/>
    <property type="evidence" value="ECO:0007669"/>
    <property type="project" value="InterPro"/>
</dbReference>
<evidence type="ECO:0000256" key="3">
    <source>
        <dbReference type="SAM" id="Phobius"/>
    </source>
</evidence>
<dbReference type="Gene3D" id="1.20.120.1760">
    <property type="match status" value="1"/>
</dbReference>
<dbReference type="Pfam" id="PF01066">
    <property type="entry name" value="CDP-OH_P_transf"/>
    <property type="match status" value="1"/>
</dbReference>